<dbReference type="CDD" id="cd03784">
    <property type="entry name" value="GT1_Gtf-like"/>
    <property type="match status" value="1"/>
</dbReference>
<dbReference type="PROSITE" id="PS50003">
    <property type="entry name" value="PH_DOMAIN"/>
    <property type="match status" value="1"/>
</dbReference>
<dbReference type="EMBL" id="LAEV01002314">
    <property type="protein sequence ID" value="KKA26004.1"/>
    <property type="molecule type" value="Genomic_DNA"/>
</dbReference>
<dbReference type="Gene3D" id="2.30.29.30">
    <property type="entry name" value="Pleckstrin-homology domain (PH domain)/Phosphotyrosine-binding domain (PTB)"/>
    <property type="match status" value="3"/>
</dbReference>
<evidence type="ECO:0000256" key="11">
    <source>
        <dbReference type="ARBA" id="ARBA00047886"/>
    </source>
</evidence>
<feature type="compositionally biased region" description="Acidic residues" evidence="13">
    <location>
        <begin position="1022"/>
        <end position="1034"/>
    </location>
</feature>
<organism evidence="15 16">
    <name type="scientific">Thielaviopsis punctulata</name>
    <dbReference type="NCBI Taxonomy" id="72032"/>
    <lineage>
        <taxon>Eukaryota</taxon>
        <taxon>Fungi</taxon>
        <taxon>Dikarya</taxon>
        <taxon>Ascomycota</taxon>
        <taxon>Pezizomycotina</taxon>
        <taxon>Sordariomycetes</taxon>
        <taxon>Hypocreomycetidae</taxon>
        <taxon>Microascales</taxon>
        <taxon>Ceratocystidaceae</taxon>
        <taxon>Thielaviopsis</taxon>
    </lineage>
</organism>
<dbReference type="FunFam" id="3.40.50.2000:FF:000009">
    <property type="entry name" value="Sterol 3-beta-glucosyltransferase UGT80A2"/>
    <property type="match status" value="1"/>
</dbReference>
<evidence type="ECO:0000256" key="9">
    <source>
        <dbReference type="ARBA" id="ARBA00023136"/>
    </source>
</evidence>
<feature type="compositionally biased region" description="Acidic residues" evidence="13">
    <location>
        <begin position="236"/>
        <end position="247"/>
    </location>
</feature>
<keyword evidence="5" id="KW-0963">Cytoplasm</keyword>
<feature type="region of interest" description="Disordered" evidence="13">
    <location>
        <begin position="271"/>
        <end position="321"/>
    </location>
</feature>
<dbReference type="InterPro" id="IPR004182">
    <property type="entry name" value="GRAM"/>
</dbReference>
<evidence type="ECO:0000259" key="14">
    <source>
        <dbReference type="PROSITE" id="PS50003"/>
    </source>
</evidence>
<dbReference type="OrthoDB" id="10261837at2759"/>
<feature type="compositionally biased region" description="Polar residues" evidence="13">
    <location>
        <begin position="573"/>
        <end position="589"/>
    </location>
</feature>
<proteinExistence type="inferred from homology"/>
<keyword evidence="6" id="KW-0328">Glycosyltransferase</keyword>
<dbReference type="InterPro" id="IPR011993">
    <property type="entry name" value="PH-like_dom_sf"/>
</dbReference>
<name>A0A0F4Z628_9PEZI</name>
<evidence type="ECO:0000256" key="1">
    <source>
        <dbReference type="ARBA" id="ARBA00004170"/>
    </source>
</evidence>
<evidence type="ECO:0000256" key="4">
    <source>
        <dbReference type="ARBA" id="ARBA00012650"/>
    </source>
</evidence>
<dbReference type="EC" id="2.4.1.173" evidence="4"/>
<evidence type="ECO:0000313" key="15">
    <source>
        <dbReference type="EMBL" id="KKA26004.1"/>
    </source>
</evidence>
<dbReference type="GO" id="GO:0016125">
    <property type="term" value="P:sterol metabolic process"/>
    <property type="evidence" value="ECO:0007669"/>
    <property type="project" value="TreeGrafter"/>
</dbReference>
<feature type="compositionally biased region" description="Basic residues" evidence="13">
    <location>
        <begin position="15"/>
        <end position="32"/>
    </location>
</feature>
<feature type="region of interest" description="Disordered" evidence="13">
    <location>
        <begin position="552"/>
        <end position="712"/>
    </location>
</feature>
<evidence type="ECO:0000256" key="12">
    <source>
        <dbReference type="ARBA" id="ARBA00049453"/>
    </source>
</evidence>
<dbReference type="InterPro" id="IPR010610">
    <property type="entry name" value="EryCIII-like_C"/>
</dbReference>
<dbReference type="GO" id="GO:0005975">
    <property type="term" value="P:carbohydrate metabolic process"/>
    <property type="evidence" value="ECO:0007669"/>
    <property type="project" value="InterPro"/>
</dbReference>
<dbReference type="Pfam" id="PF03033">
    <property type="entry name" value="Glyco_transf_28"/>
    <property type="match status" value="1"/>
</dbReference>
<dbReference type="GO" id="GO:0005737">
    <property type="term" value="C:cytoplasm"/>
    <property type="evidence" value="ECO:0007669"/>
    <property type="project" value="UniProtKB-SubCell"/>
</dbReference>
<evidence type="ECO:0000256" key="2">
    <source>
        <dbReference type="ARBA" id="ARBA00004496"/>
    </source>
</evidence>
<dbReference type="FunFam" id="2.30.29.30:FF:000303">
    <property type="entry name" value="Sterol 3-beta-glucosyltransferase"/>
    <property type="match status" value="1"/>
</dbReference>
<dbReference type="Proteomes" id="UP000033483">
    <property type="component" value="Unassembled WGS sequence"/>
</dbReference>
<feature type="region of interest" description="Disordered" evidence="13">
    <location>
        <begin position="93"/>
        <end position="250"/>
    </location>
</feature>
<protein>
    <recommendedName>
        <fullName evidence="4">sterol 3beta-glucosyltransferase</fullName>
        <ecNumber evidence="4">2.4.1.173</ecNumber>
    </recommendedName>
    <alternativeName>
        <fullName evidence="10">Autophagy-related protein 26</fullName>
    </alternativeName>
</protein>
<dbReference type="GO" id="GO:0016906">
    <property type="term" value="F:sterol 3-beta-glucosyltransferase activity"/>
    <property type="evidence" value="ECO:0007669"/>
    <property type="project" value="UniProtKB-EC"/>
</dbReference>
<dbReference type="SUPFAM" id="SSF53756">
    <property type="entry name" value="UDP-Glycosyltransferase/glycogen phosphorylase"/>
    <property type="match status" value="1"/>
</dbReference>
<reference evidence="15 16" key="1">
    <citation type="submission" date="2015-03" db="EMBL/GenBank/DDBJ databases">
        <authorList>
            <person name="Radwan O."/>
            <person name="Al-Naeli F.A."/>
            <person name="Rendon G.A."/>
            <person name="Fields C."/>
        </authorList>
    </citation>
    <scope>NUCLEOTIDE SEQUENCE [LARGE SCALE GENOMIC DNA]</scope>
    <source>
        <strain evidence="15">CR-DP1</strain>
    </source>
</reference>
<feature type="region of interest" description="Disordered" evidence="13">
    <location>
        <begin position="765"/>
        <end position="816"/>
    </location>
</feature>
<dbReference type="SMART" id="SM00568">
    <property type="entry name" value="GRAM"/>
    <property type="match status" value="2"/>
</dbReference>
<evidence type="ECO:0000256" key="3">
    <source>
        <dbReference type="ARBA" id="ARBA00006962"/>
    </source>
</evidence>
<evidence type="ECO:0000256" key="7">
    <source>
        <dbReference type="ARBA" id="ARBA00022679"/>
    </source>
</evidence>
<dbReference type="CDD" id="cd13215">
    <property type="entry name" value="PH-GRAM1_AGT26"/>
    <property type="match status" value="1"/>
</dbReference>
<evidence type="ECO:0000256" key="5">
    <source>
        <dbReference type="ARBA" id="ARBA00022490"/>
    </source>
</evidence>
<feature type="region of interest" description="Disordered" evidence="13">
    <location>
        <begin position="1"/>
        <end position="48"/>
    </location>
</feature>
<feature type="compositionally biased region" description="Low complexity" evidence="13">
    <location>
        <begin position="142"/>
        <end position="164"/>
    </location>
</feature>
<dbReference type="InterPro" id="IPR004276">
    <property type="entry name" value="GlycoTrans_28_N"/>
</dbReference>
<dbReference type="PANTHER" id="PTHR48050">
    <property type="entry name" value="STEROL 3-BETA-GLUCOSYLTRANSFERASE"/>
    <property type="match status" value="1"/>
</dbReference>
<comment type="similarity">
    <text evidence="3">Belongs to the glycosyltransferase 28 family.</text>
</comment>
<keyword evidence="8" id="KW-0072">Autophagy</keyword>
<feature type="region of interest" description="Disordered" evidence="13">
    <location>
        <begin position="1020"/>
        <end position="1043"/>
    </location>
</feature>
<accession>A0A0F4Z628</accession>
<dbReference type="InterPro" id="IPR002213">
    <property type="entry name" value="UDP_glucos_trans"/>
</dbReference>
<feature type="compositionally biased region" description="Low complexity" evidence="13">
    <location>
        <begin position="637"/>
        <end position="653"/>
    </location>
</feature>
<dbReference type="CDD" id="cd13216">
    <property type="entry name" value="PH-GRAM2_AGT26"/>
    <property type="match status" value="1"/>
</dbReference>
<dbReference type="GO" id="GO:0006914">
    <property type="term" value="P:autophagy"/>
    <property type="evidence" value="ECO:0007669"/>
    <property type="project" value="UniProtKB-KW"/>
</dbReference>
<dbReference type="InterPro" id="IPR050426">
    <property type="entry name" value="Glycosyltransferase_28"/>
</dbReference>
<feature type="compositionally biased region" description="Low complexity" evidence="13">
    <location>
        <begin position="789"/>
        <end position="809"/>
    </location>
</feature>
<dbReference type="InterPro" id="IPR048066">
    <property type="entry name" value="ATG26_PH_GRAM1"/>
</dbReference>
<keyword evidence="7" id="KW-0808">Transferase</keyword>
<dbReference type="InterPro" id="IPR001849">
    <property type="entry name" value="PH_domain"/>
</dbReference>
<gene>
    <name evidence="15" type="ORF">TD95_002722</name>
</gene>
<evidence type="ECO:0000256" key="13">
    <source>
        <dbReference type="SAM" id="MobiDB-lite"/>
    </source>
</evidence>
<dbReference type="Pfam" id="PF02893">
    <property type="entry name" value="GRAM"/>
    <property type="match status" value="1"/>
</dbReference>
<feature type="compositionally biased region" description="Low complexity" evidence="13">
    <location>
        <begin position="223"/>
        <end position="235"/>
    </location>
</feature>
<dbReference type="FunFam" id="3.40.50.2000:FF:000029">
    <property type="entry name" value="Sterol 3-beta-glucosyltransferase"/>
    <property type="match status" value="1"/>
</dbReference>
<dbReference type="GO" id="GO:0016020">
    <property type="term" value="C:membrane"/>
    <property type="evidence" value="ECO:0007669"/>
    <property type="project" value="UniProtKB-SubCell"/>
</dbReference>
<dbReference type="Pfam" id="PF00169">
    <property type="entry name" value="PH"/>
    <property type="match status" value="1"/>
</dbReference>
<evidence type="ECO:0000256" key="10">
    <source>
        <dbReference type="ARBA" id="ARBA00029843"/>
    </source>
</evidence>
<feature type="domain" description="PH" evidence="14">
    <location>
        <begin position="377"/>
        <end position="473"/>
    </location>
</feature>
<comment type="catalytic activity">
    <reaction evidence="11">
        <text>ergosterol + UDP-alpha-D-glucose = ergosteryl 3-beta-D-glucoside + UDP + H(+)</text>
        <dbReference type="Rhea" id="RHEA:61836"/>
        <dbReference type="ChEBI" id="CHEBI:15378"/>
        <dbReference type="ChEBI" id="CHEBI:16933"/>
        <dbReference type="ChEBI" id="CHEBI:52973"/>
        <dbReference type="ChEBI" id="CHEBI:58223"/>
        <dbReference type="ChEBI" id="CHEBI:58885"/>
    </reaction>
    <physiologicalReaction direction="left-to-right" evidence="11">
        <dbReference type="Rhea" id="RHEA:61837"/>
    </physiologicalReaction>
</comment>
<comment type="caution">
    <text evidence="15">The sequence shown here is derived from an EMBL/GenBank/DDBJ whole genome shotgun (WGS) entry which is preliminary data.</text>
</comment>
<feature type="compositionally biased region" description="Basic and acidic residues" evidence="13">
    <location>
        <begin position="679"/>
        <end position="695"/>
    </location>
</feature>
<feature type="region of interest" description="Disordered" evidence="13">
    <location>
        <begin position="1547"/>
        <end position="1581"/>
    </location>
</feature>
<dbReference type="Gene3D" id="3.40.50.2000">
    <property type="entry name" value="Glycogen Phosphorylase B"/>
    <property type="match status" value="2"/>
</dbReference>
<dbReference type="PANTHER" id="PTHR48050:SF25">
    <property type="entry name" value="STEROL 3-BETA-GLUCOSYLTRANSFERASE"/>
    <property type="match status" value="1"/>
</dbReference>
<evidence type="ECO:0000313" key="16">
    <source>
        <dbReference type="Proteomes" id="UP000033483"/>
    </source>
</evidence>
<dbReference type="InterPro" id="IPR048065">
    <property type="entry name" value="ATG26_PH_GRAM2"/>
</dbReference>
<feature type="compositionally biased region" description="Low complexity" evidence="13">
    <location>
        <begin position="37"/>
        <end position="48"/>
    </location>
</feature>
<dbReference type="SUPFAM" id="SSF50729">
    <property type="entry name" value="PH domain-like"/>
    <property type="match status" value="1"/>
</dbReference>
<keyword evidence="16" id="KW-1185">Reference proteome</keyword>
<evidence type="ECO:0000256" key="8">
    <source>
        <dbReference type="ARBA" id="ARBA00023006"/>
    </source>
</evidence>
<keyword evidence="9" id="KW-0472">Membrane</keyword>
<dbReference type="Pfam" id="PF06722">
    <property type="entry name" value="EryCIII-like_C"/>
    <property type="match status" value="1"/>
</dbReference>
<feature type="compositionally biased region" description="Low complexity" evidence="13">
    <location>
        <begin position="552"/>
        <end position="563"/>
    </location>
</feature>
<comment type="catalytic activity">
    <reaction evidence="12">
        <text>a sterol + UDP-alpha-D-glucose = a sterol 3-beta-D-glucoside + UDP + H(+)</text>
        <dbReference type="Rhea" id="RHEA:22724"/>
        <dbReference type="ChEBI" id="CHEBI:15378"/>
        <dbReference type="ChEBI" id="CHEBI:15889"/>
        <dbReference type="ChEBI" id="CHEBI:37424"/>
        <dbReference type="ChEBI" id="CHEBI:58223"/>
        <dbReference type="ChEBI" id="CHEBI:58885"/>
        <dbReference type="EC" id="2.4.1.173"/>
    </reaction>
    <physiologicalReaction direction="left-to-right" evidence="12">
        <dbReference type="Rhea" id="RHEA:22725"/>
    </physiologicalReaction>
</comment>
<evidence type="ECO:0000256" key="6">
    <source>
        <dbReference type="ARBA" id="ARBA00022676"/>
    </source>
</evidence>
<feature type="compositionally biased region" description="Basic and acidic residues" evidence="13">
    <location>
        <begin position="703"/>
        <end position="712"/>
    </location>
</feature>
<sequence length="1581" mass="172741">MPSPLRSRSGDRSSSIRHIRNASKSLVRKRPASMKPTTTATTATTTAAAAAATSQFPARLQAADDDSGEEDLTAANKQTVNMAQSIFGLVAAVGSTGNFNPPFQEQSSDDEQDESHSPGLAKTAGLSPCFVSSSLDPSCRVSSHVASPSLVPSPSLQPSSSPHSPKSPKEPLNSPKSPADPHLSPKSPTNPSHRRKISESRLFRSLSAMPRFRKESSSKKRPSNNSSSSSAAAESDANDANDADVDSEPAPVMSRILDGRAEMAARASFDIEGMMGTQSPPTAAVGEASTRPTEAPTQLPAEASTSLAPFDGNTSSSASSPSTLAQKLKDIFEFDEPEEVIKEYPCWLLQSVLLQGFMYITARHICFYAYLPKKTDKVVKAGFLGKSGRRNPKYHRYHFRLKGHQLTYHETPTDLYFQSGLIDLSYGISAMITDKDKDGTHFNVVTHDRTFHFKADSPASARDWVHSLQRVIFQSHNNGDSVKISLPIENVIDVEDTQMLDFAETVKIRVIDNDDTFAIDEYFFSFFRNSKEALDLLRCYCEKAQSKNREALASANDASSNLSPGHSPGLKPSTVSGVQSPDSSGSRAPTPSGHRHHNSLSVRTGKLPEPVKATLSPLQSPSRRRRSRDFQGAFGAQRSFSQSRTRRSVSSQRACVAGHGRHESTATSSSDVGMADLGSESRELGLGDRCTRPGERGSGSATTRERDARPIDLKASSDSYVRSLSVDESSMAMISSVEDVSLLNASATASQILHDSDVFRTLPTQNLELDGGGAGGLSQGRAEGNESPQQAGQTSTQAATEANQAQETTEANDDTSTLQGFARIGSVPLQRAGALADYLNRTSRKMSSLLASESMGYVEKVSGMWKGGRKHYSLELNAHGGGRPAVDEGVHEMDEDKIGSSNERFRAHFGLLETESLRATYFCYMMRVLPLYGKIYVSDHMFCFRSLLPGTRTKLILPLKDIETVDKEKGFRFGYSGLVLVIRGHEELFFEFGQAEVRDDCHFLMEESLEACKMHRSGCLDGEQEEGGKEEEEGEKEKETEELARTALAERDALQAERGAADNDAVAEADALQATTDAHSIPLLLFDESQPRPKPKPQTPLRITCLTIGSRGDVQPYIALCKGLLAEGHQPKIVTHAEFGPWVQSHGIDFAAISGDPAELMRLCIDNGMFTWTFLREATSMFRGWLDDLFASAWKGCQDSDVLIESPSAMAGIHIAEALQIPYFRAFTMPWTRTRAYPHAFAVPEHKMGGAYNYMTYVMFDNLFWKAIAFQVNRWRRSMLKLPSTTLEKLQANKVPFLYNFSPAVVAPPLDFSDWIRVTGYWFLNEGSGDSWTPPPDLQAFIDRARADGKKLVYVGFGSILVNDPGRMTQEVIDAVLGADVRCVLSKGWSERKTDSQTAAAAAAAGGAATSTKTPEPEIPSDIFVIKSAPHDWLFAQMDAAAHHGGSGTTGASLRAGIPTIIRPFFGDQFFFGSRVEDIGVGVCLKKWGAKSFGRALWTATRDERMRRKAAALGKSIRAERGVATAIQSLYRDMEYARGLIAAKTKRDGRREEEAEEGEEWTFVGTDEPDPEVVTQRLSEM</sequence>
<comment type="subcellular location">
    <subcellularLocation>
        <location evidence="2">Cytoplasm</location>
    </subcellularLocation>
    <subcellularLocation>
        <location evidence="1">Membrane</location>
        <topology evidence="1">Peripheral membrane protein</topology>
    </subcellularLocation>
</comment>
<dbReference type="SMART" id="SM00233">
    <property type="entry name" value="PH"/>
    <property type="match status" value="1"/>
</dbReference>